<dbReference type="EMBL" id="QRAP01000007">
    <property type="protein sequence ID" value="RDK89376.1"/>
    <property type="molecule type" value="Genomic_DNA"/>
</dbReference>
<comment type="caution">
    <text evidence="2">The sequence shown here is derived from an EMBL/GenBank/DDBJ whole genome shotgun (WGS) entry which is preliminary data.</text>
</comment>
<proteinExistence type="predicted"/>
<evidence type="ECO:0000313" key="3">
    <source>
        <dbReference type="Proteomes" id="UP000254848"/>
    </source>
</evidence>
<reference evidence="2 3" key="1">
    <citation type="submission" date="2018-07" db="EMBL/GenBank/DDBJ databases">
        <title>Genomic Encyclopedia of Type Strains, Phase IV (KMG-IV): sequencing the most valuable type-strain genomes for metagenomic binning, comparative biology and taxonomic classification.</title>
        <authorList>
            <person name="Goeker M."/>
        </authorList>
    </citation>
    <scope>NUCLEOTIDE SEQUENCE [LARGE SCALE GENOMIC DNA]</scope>
    <source>
        <strain evidence="2 3">DSM 103736</strain>
    </source>
</reference>
<feature type="chain" id="PRO_5016967930" evidence="1">
    <location>
        <begin position="22"/>
        <end position="150"/>
    </location>
</feature>
<dbReference type="Proteomes" id="UP000254848">
    <property type="component" value="Unassembled WGS sequence"/>
</dbReference>
<organism evidence="2 3">
    <name type="scientific">Enterobacillus tribolii</name>
    <dbReference type="NCBI Taxonomy" id="1487935"/>
    <lineage>
        <taxon>Bacteria</taxon>
        <taxon>Pseudomonadati</taxon>
        <taxon>Pseudomonadota</taxon>
        <taxon>Gammaproteobacteria</taxon>
        <taxon>Enterobacterales</taxon>
        <taxon>Hafniaceae</taxon>
        <taxon>Enterobacillus</taxon>
    </lineage>
</organism>
<evidence type="ECO:0000256" key="1">
    <source>
        <dbReference type="SAM" id="SignalP"/>
    </source>
</evidence>
<sequence length="150" mass="16246">MRVMNVLPLVLGLALSAQALAAKPEIRPLPSQNRCVAMLPSSVPAVILMVVKDKSSGLQVMMFSSVFDQLKGKEVGGEISWSKAETINGSFTFNGPAVTLPMEKKEFFAKTAQGKTLTVKLSEPAGQTIKFDLRDAKSINKDLDECLSKF</sequence>
<protein>
    <submittedName>
        <fullName evidence="2">Uncharacterized protein</fullName>
    </submittedName>
</protein>
<keyword evidence="3" id="KW-1185">Reference proteome</keyword>
<gene>
    <name evidence="2" type="ORF">C8D90_10727</name>
</gene>
<evidence type="ECO:0000313" key="2">
    <source>
        <dbReference type="EMBL" id="RDK89376.1"/>
    </source>
</evidence>
<accession>A0A370QLY5</accession>
<name>A0A370QLY5_9GAMM</name>
<dbReference type="AlphaFoldDB" id="A0A370QLY5"/>
<dbReference type="RefSeq" id="WP_147291371.1">
    <property type="nucleotide sequence ID" value="NZ_QRAP01000007.1"/>
</dbReference>
<feature type="signal peptide" evidence="1">
    <location>
        <begin position="1"/>
        <end position="21"/>
    </location>
</feature>
<keyword evidence="1" id="KW-0732">Signal</keyword>